<accession>A0A9N9Q9Y1</accession>
<reference evidence="2" key="1">
    <citation type="submission" date="2021-07" db="EMBL/GenBank/DDBJ databases">
        <authorList>
            <person name="Durling M."/>
        </authorList>
    </citation>
    <scope>NUCLEOTIDE SEQUENCE</scope>
</reference>
<sequence>MSTVKPDTLAPQKRSHGQKGLPPPKKPHVSSSAITTPSKLFTLEHFEDDLNWQDISPLKPKLETKIKPFRETPTPYIKSEGVKKEEDVDAKNGILAIASLPRMGSPRQEQTRRIKSEGIKKEIFESSKGNPVAEKPAFRLDFGLHNEKTFDGLIQDGEHKYIDWMTNTDFSSRPGLEHALEEFKITTRKKTGITLGSIKDFVPPKLGTAPAKFNDWLGSPLWITINQARQYFGIKHGLRDLPRVEGEGRGPPRYWLYHVYELSKFLGYWTKEDADLSLVGFLNRYEDRVLEIAEDMLGGGGGGGEDYPLCFCDDALIRCICGHDG</sequence>
<dbReference type="Proteomes" id="UP000701801">
    <property type="component" value="Unassembled WGS sequence"/>
</dbReference>
<proteinExistence type="predicted"/>
<keyword evidence="3" id="KW-1185">Reference proteome</keyword>
<dbReference type="OrthoDB" id="3513191at2759"/>
<name>A0A9N9Q9Y1_9HELO</name>
<comment type="caution">
    <text evidence="2">The sequence shown here is derived from an EMBL/GenBank/DDBJ whole genome shotgun (WGS) entry which is preliminary data.</text>
</comment>
<feature type="region of interest" description="Disordered" evidence="1">
    <location>
        <begin position="1"/>
        <end position="34"/>
    </location>
</feature>
<dbReference type="EMBL" id="CAJVRM010000316">
    <property type="protein sequence ID" value="CAG8979486.1"/>
    <property type="molecule type" value="Genomic_DNA"/>
</dbReference>
<evidence type="ECO:0000313" key="3">
    <source>
        <dbReference type="Proteomes" id="UP000701801"/>
    </source>
</evidence>
<protein>
    <submittedName>
        <fullName evidence="2">Uncharacterized protein</fullName>
    </submittedName>
</protein>
<evidence type="ECO:0000256" key="1">
    <source>
        <dbReference type="SAM" id="MobiDB-lite"/>
    </source>
</evidence>
<dbReference type="AlphaFoldDB" id="A0A9N9Q9Y1"/>
<organism evidence="2 3">
    <name type="scientific">Hymenoscyphus albidus</name>
    <dbReference type="NCBI Taxonomy" id="595503"/>
    <lineage>
        <taxon>Eukaryota</taxon>
        <taxon>Fungi</taxon>
        <taxon>Dikarya</taxon>
        <taxon>Ascomycota</taxon>
        <taxon>Pezizomycotina</taxon>
        <taxon>Leotiomycetes</taxon>
        <taxon>Helotiales</taxon>
        <taxon>Helotiaceae</taxon>
        <taxon>Hymenoscyphus</taxon>
    </lineage>
</organism>
<evidence type="ECO:0000313" key="2">
    <source>
        <dbReference type="EMBL" id="CAG8979486.1"/>
    </source>
</evidence>
<gene>
    <name evidence="2" type="ORF">HYALB_00011890</name>
</gene>